<proteinExistence type="predicted"/>
<dbReference type="Pfam" id="PF00072">
    <property type="entry name" value="Response_reg"/>
    <property type="match status" value="1"/>
</dbReference>
<dbReference type="Pfam" id="PF02518">
    <property type="entry name" value="HATPase_c"/>
    <property type="match status" value="1"/>
</dbReference>
<name>A0A7C3KAD5_9CYAN</name>
<dbReference type="AlphaFoldDB" id="A0A7C3KAD5"/>
<dbReference type="Pfam" id="PF00512">
    <property type="entry name" value="HisKA"/>
    <property type="match status" value="1"/>
</dbReference>
<dbReference type="Gene3D" id="3.30.565.10">
    <property type="entry name" value="Histidine kinase-like ATPase, C-terminal domain"/>
    <property type="match status" value="1"/>
</dbReference>
<dbReference type="InterPro" id="IPR004358">
    <property type="entry name" value="Sig_transdc_His_kin-like_C"/>
</dbReference>
<dbReference type="Gene3D" id="3.40.50.2300">
    <property type="match status" value="1"/>
</dbReference>
<dbReference type="SUPFAM" id="SSF52172">
    <property type="entry name" value="CheY-like"/>
    <property type="match status" value="1"/>
</dbReference>
<accession>A0A7C3KAD5</accession>
<dbReference type="InterPro" id="IPR005467">
    <property type="entry name" value="His_kinase_dom"/>
</dbReference>
<protein>
    <recommendedName>
        <fullName evidence="2">histidine kinase</fullName>
        <ecNumber evidence="2">2.7.13.3</ecNumber>
    </recommendedName>
</protein>
<organism evidence="10">
    <name type="scientific">Oscillatoriales cyanobacterium SpSt-418</name>
    <dbReference type="NCBI Taxonomy" id="2282169"/>
    <lineage>
        <taxon>Bacteria</taxon>
        <taxon>Bacillati</taxon>
        <taxon>Cyanobacteriota</taxon>
        <taxon>Cyanophyceae</taxon>
        <taxon>Oscillatoriophycideae</taxon>
        <taxon>Oscillatoriales</taxon>
    </lineage>
</organism>
<evidence type="ECO:0000256" key="6">
    <source>
        <dbReference type="ARBA" id="ARBA00023012"/>
    </source>
</evidence>
<keyword evidence="3 7" id="KW-0597">Phosphoprotein</keyword>
<keyword evidence="5" id="KW-0418">Kinase</keyword>
<evidence type="ECO:0000313" key="10">
    <source>
        <dbReference type="EMBL" id="HFM96209.1"/>
    </source>
</evidence>
<dbReference type="SMART" id="SM00448">
    <property type="entry name" value="REC"/>
    <property type="match status" value="1"/>
</dbReference>
<evidence type="ECO:0000256" key="3">
    <source>
        <dbReference type="ARBA" id="ARBA00022553"/>
    </source>
</evidence>
<keyword evidence="4" id="KW-0808">Transferase</keyword>
<dbReference type="PRINTS" id="PR00344">
    <property type="entry name" value="BCTRLSENSOR"/>
</dbReference>
<evidence type="ECO:0000259" key="8">
    <source>
        <dbReference type="PROSITE" id="PS50109"/>
    </source>
</evidence>
<dbReference type="SMART" id="SM00387">
    <property type="entry name" value="HATPase_c"/>
    <property type="match status" value="1"/>
</dbReference>
<feature type="domain" description="Response regulatory" evidence="9">
    <location>
        <begin position="12"/>
        <end position="128"/>
    </location>
</feature>
<dbReference type="InterPro" id="IPR036097">
    <property type="entry name" value="HisK_dim/P_sf"/>
</dbReference>
<dbReference type="InterPro" id="IPR003661">
    <property type="entry name" value="HisK_dim/P_dom"/>
</dbReference>
<dbReference type="InterPro" id="IPR011006">
    <property type="entry name" value="CheY-like_superfamily"/>
</dbReference>
<dbReference type="InterPro" id="IPR052162">
    <property type="entry name" value="Sensor_kinase/Photoreceptor"/>
</dbReference>
<keyword evidence="6" id="KW-0902">Two-component regulatory system</keyword>
<feature type="domain" description="Histidine kinase" evidence="8">
    <location>
        <begin position="157"/>
        <end position="371"/>
    </location>
</feature>
<dbReference type="Gene3D" id="1.10.287.130">
    <property type="match status" value="1"/>
</dbReference>
<reference evidence="10" key="1">
    <citation type="journal article" date="2020" name="mSystems">
        <title>Genome- and Community-Level Interaction Insights into Carbon Utilization and Element Cycling Functions of Hydrothermarchaeota in Hydrothermal Sediment.</title>
        <authorList>
            <person name="Zhou Z."/>
            <person name="Liu Y."/>
            <person name="Xu W."/>
            <person name="Pan J."/>
            <person name="Luo Z.H."/>
            <person name="Li M."/>
        </authorList>
    </citation>
    <scope>NUCLEOTIDE SEQUENCE [LARGE SCALE GENOMIC DNA]</scope>
    <source>
        <strain evidence="10">SpSt-418</strain>
    </source>
</reference>
<dbReference type="InterPro" id="IPR003594">
    <property type="entry name" value="HATPase_dom"/>
</dbReference>
<gene>
    <name evidence="10" type="ORF">ENR64_00290</name>
</gene>
<sequence length="388" mass="43169">MSQSQISISLGDVLVVDDAPANLRVLSTMLTNRGFKVRKALTGSNAIASARAIPPDIILLDIRLSELNGYEICQILKSDPTTSQIPIIFISALNDVSDKLKAFESGGIDYITKPFHEAEVLARVETQLRLQKLQRQLIQRNSELRRSNRELEQFAYAVSHDLQQPLQSMVGFAKLLLMKHQADLDRTSYEYLQNIVQSGDRAYQLIQNLLSYAQVEQQNSGFGLVDCNQLLKQVLDNLQAAISEKNANITVATLPTVIANESQLSQLFQNLLTNAIKFVPPERSPLVHVMASKQNHEWLFEIHDNGIGIGSQNFESIFGMFQRLHTEAEYPGTGIGLAICQKVVELHNGRIWVESQPDAGSTFYFTLSAALDMDFSERGVANPNLGQG</sequence>
<comment type="caution">
    <text evidence="10">The sequence shown here is derived from an EMBL/GenBank/DDBJ whole genome shotgun (WGS) entry which is preliminary data.</text>
</comment>
<dbReference type="InterPro" id="IPR036890">
    <property type="entry name" value="HATPase_C_sf"/>
</dbReference>
<dbReference type="FunFam" id="3.30.565.10:FF:000006">
    <property type="entry name" value="Sensor histidine kinase WalK"/>
    <property type="match status" value="1"/>
</dbReference>
<dbReference type="PANTHER" id="PTHR43304:SF1">
    <property type="entry name" value="PAC DOMAIN-CONTAINING PROTEIN"/>
    <property type="match status" value="1"/>
</dbReference>
<dbReference type="GO" id="GO:0000155">
    <property type="term" value="F:phosphorelay sensor kinase activity"/>
    <property type="evidence" value="ECO:0007669"/>
    <property type="project" value="InterPro"/>
</dbReference>
<comment type="catalytic activity">
    <reaction evidence="1">
        <text>ATP + protein L-histidine = ADP + protein N-phospho-L-histidine.</text>
        <dbReference type="EC" id="2.7.13.3"/>
    </reaction>
</comment>
<evidence type="ECO:0000256" key="2">
    <source>
        <dbReference type="ARBA" id="ARBA00012438"/>
    </source>
</evidence>
<evidence type="ECO:0000256" key="4">
    <source>
        <dbReference type="ARBA" id="ARBA00022679"/>
    </source>
</evidence>
<dbReference type="EMBL" id="DSRU01000006">
    <property type="protein sequence ID" value="HFM96209.1"/>
    <property type="molecule type" value="Genomic_DNA"/>
</dbReference>
<dbReference type="SUPFAM" id="SSF55874">
    <property type="entry name" value="ATPase domain of HSP90 chaperone/DNA topoisomerase II/histidine kinase"/>
    <property type="match status" value="1"/>
</dbReference>
<dbReference type="SUPFAM" id="SSF47384">
    <property type="entry name" value="Homodimeric domain of signal transducing histidine kinase"/>
    <property type="match status" value="1"/>
</dbReference>
<dbReference type="SMART" id="SM00388">
    <property type="entry name" value="HisKA"/>
    <property type="match status" value="1"/>
</dbReference>
<feature type="modified residue" description="4-aspartylphosphate" evidence="7">
    <location>
        <position position="61"/>
    </location>
</feature>
<dbReference type="InterPro" id="IPR001789">
    <property type="entry name" value="Sig_transdc_resp-reg_receiver"/>
</dbReference>
<dbReference type="PROSITE" id="PS50110">
    <property type="entry name" value="RESPONSE_REGULATORY"/>
    <property type="match status" value="1"/>
</dbReference>
<dbReference type="CDD" id="cd19920">
    <property type="entry name" value="REC_PA4781-like"/>
    <property type="match status" value="1"/>
</dbReference>
<dbReference type="EC" id="2.7.13.3" evidence="2"/>
<evidence type="ECO:0000256" key="5">
    <source>
        <dbReference type="ARBA" id="ARBA00022777"/>
    </source>
</evidence>
<evidence type="ECO:0000259" key="9">
    <source>
        <dbReference type="PROSITE" id="PS50110"/>
    </source>
</evidence>
<dbReference type="CDD" id="cd00082">
    <property type="entry name" value="HisKA"/>
    <property type="match status" value="1"/>
</dbReference>
<evidence type="ECO:0000256" key="7">
    <source>
        <dbReference type="PROSITE-ProRule" id="PRU00169"/>
    </source>
</evidence>
<dbReference type="PANTHER" id="PTHR43304">
    <property type="entry name" value="PHYTOCHROME-LIKE PROTEIN CPH1"/>
    <property type="match status" value="1"/>
</dbReference>
<evidence type="ECO:0000256" key="1">
    <source>
        <dbReference type="ARBA" id="ARBA00000085"/>
    </source>
</evidence>
<dbReference type="PROSITE" id="PS50109">
    <property type="entry name" value="HIS_KIN"/>
    <property type="match status" value="1"/>
</dbReference>